<dbReference type="EMBL" id="UYRT01077983">
    <property type="protein sequence ID" value="VDN17460.1"/>
    <property type="molecule type" value="Genomic_DNA"/>
</dbReference>
<reference evidence="3 4" key="2">
    <citation type="submission" date="2018-11" db="EMBL/GenBank/DDBJ databases">
        <authorList>
            <consortium name="Pathogen Informatics"/>
        </authorList>
    </citation>
    <scope>NUCLEOTIDE SEQUENCE [LARGE SCALE GENOMIC DNA]</scope>
</reference>
<dbReference type="InterPro" id="IPR003582">
    <property type="entry name" value="ShKT_dom"/>
</dbReference>
<dbReference type="Proteomes" id="UP000271098">
    <property type="component" value="Unassembled WGS sequence"/>
</dbReference>
<evidence type="ECO:0000313" key="5">
    <source>
        <dbReference type="WBParaSite" id="GPUH_0001046601-mRNA-1"/>
    </source>
</evidence>
<evidence type="ECO:0000256" key="1">
    <source>
        <dbReference type="PROSITE-ProRule" id="PRU01005"/>
    </source>
</evidence>
<dbReference type="OrthoDB" id="58529at2759"/>
<dbReference type="AlphaFoldDB" id="A0A183DP12"/>
<sequence length="161" mass="18420">MECEDTDAFCRHLMECEDTDAFCSKWIAENSSKCYMVDELPNTYCRKSCSLCSTTISIPQQYDLRRVPMALISVAFLIGRWRSEFGGKALFPTIPTFTYGEELSFELITRDRRVLSALKYTAFAWDNWDLKELHSEYGFLSVANDSGTNIILLNTVMSNGE</sequence>
<gene>
    <name evidence="3" type="ORF">GPUH_LOCUS10453</name>
</gene>
<evidence type="ECO:0000313" key="4">
    <source>
        <dbReference type="Proteomes" id="UP000271098"/>
    </source>
</evidence>
<dbReference type="InterPro" id="IPR014878">
    <property type="entry name" value="THAP4-like_heme-bd"/>
</dbReference>
<organism evidence="5">
    <name type="scientific">Gongylonema pulchrum</name>
    <dbReference type="NCBI Taxonomy" id="637853"/>
    <lineage>
        <taxon>Eukaryota</taxon>
        <taxon>Metazoa</taxon>
        <taxon>Ecdysozoa</taxon>
        <taxon>Nematoda</taxon>
        <taxon>Chromadorea</taxon>
        <taxon>Rhabditida</taxon>
        <taxon>Spirurina</taxon>
        <taxon>Spiruromorpha</taxon>
        <taxon>Spiruroidea</taxon>
        <taxon>Gongylonematidae</taxon>
        <taxon>Gongylonema</taxon>
    </lineage>
</organism>
<reference evidence="5" key="1">
    <citation type="submission" date="2016-06" db="UniProtKB">
        <authorList>
            <consortium name="WormBaseParasite"/>
        </authorList>
    </citation>
    <scope>IDENTIFICATION</scope>
</reference>
<name>A0A183DP12_9BILA</name>
<proteinExistence type="predicted"/>
<keyword evidence="4" id="KW-1185">Reference proteome</keyword>
<dbReference type="PANTHER" id="PTHR15854:SF2">
    <property type="entry name" value="MARVEL DOMAIN-CONTAINING PROTEIN-RELATED"/>
    <property type="match status" value="1"/>
</dbReference>
<dbReference type="SUPFAM" id="SSF50814">
    <property type="entry name" value="Lipocalins"/>
    <property type="match status" value="1"/>
</dbReference>
<feature type="domain" description="ShKT" evidence="2">
    <location>
        <begin position="16"/>
        <end position="52"/>
    </location>
</feature>
<evidence type="ECO:0000313" key="3">
    <source>
        <dbReference type="EMBL" id="VDN17460.1"/>
    </source>
</evidence>
<dbReference type="Pfam" id="PF08768">
    <property type="entry name" value="THAP4_heme-bd"/>
    <property type="match status" value="1"/>
</dbReference>
<comment type="caution">
    <text evidence="1">Lacks conserved residue(s) required for the propagation of feature annotation.</text>
</comment>
<dbReference type="InterPro" id="IPR045165">
    <property type="entry name" value="Nitrobindin"/>
</dbReference>
<dbReference type="InterPro" id="IPR012674">
    <property type="entry name" value="Calycin"/>
</dbReference>
<protein>
    <submittedName>
        <fullName evidence="5">ShKT domain-containing protein</fullName>
    </submittedName>
</protein>
<evidence type="ECO:0000259" key="2">
    <source>
        <dbReference type="PROSITE" id="PS51670"/>
    </source>
</evidence>
<dbReference type="WBParaSite" id="GPUH_0001046601-mRNA-1">
    <property type="protein sequence ID" value="GPUH_0001046601-mRNA-1"/>
    <property type="gene ID" value="GPUH_0001046601"/>
</dbReference>
<dbReference type="Gene3D" id="2.40.128.20">
    <property type="match status" value="1"/>
</dbReference>
<dbReference type="PANTHER" id="PTHR15854">
    <property type="entry name" value="THAP4 PROTEIN"/>
    <property type="match status" value="1"/>
</dbReference>
<accession>A0A183DP12</accession>
<dbReference type="PROSITE" id="PS51670">
    <property type="entry name" value="SHKT"/>
    <property type="match status" value="1"/>
</dbReference>